<accession>A0ABZ1C9Y9</accession>
<dbReference type="RefSeq" id="WP_221032934.1">
    <property type="nucleotide sequence ID" value="NZ_CP139781.1"/>
</dbReference>
<dbReference type="Proteomes" id="UP000738431">
    <property type="component" value="Chromosome"/>
</dbReference>
<gene>
    <name evidence="1" type="ORF">K1X11_003725</name>
</gene>
<keyword evidence="1" id="KW-0328">Glycosyltransferase</keyword>
<dbReference type="EMBL" id="CP139781">
    <property type="protein sequence ID" value="WRQ88498.1"/>
    <property type="molecule type" value="Genomic_DNA"/>
</dbReference>
<dbReference type="SUPFAM" id="SSF53756">
    <property type="entry name" value="UDP-Glycosyltransferase/glycogen phosphorylase"/>
    <property type="match status" value="1"/>
</dbReference>
<evidence type="ECO:0000313" key="1">
    <source>
        <dbReference type="EMBL" id="WRQ88498.1"/>
    </source>
</evidence>
<reference evidence="1 2" key="1">
    <citation type="submission" date="2021-08" db="EMBL/GenBank/DDBJ databases">
        <authorList>
            <person name="Zhang D."/>
            <person name="Zhang A."/>
            <person name="Wang L."/>
        </authorList>
    </citation>
    <scope>NUCLEOTIDE SEQUENCE [LARGE SCALE GENOMIC DNA]</scope>
    <source>
        <strain evidence="1 2">WL0086</strain>
    </source>
</reference>
<name>A0ABZ1C9Y9_9BACT</name>
<dbReference type="Pfam" id="PF13692">
    <property type="entry name" value="Glyco_trans_1_4"/>
    <property type="match status" value="1"/>
</dbReference>
<organism evidence="1 2">
    <name type="scientific">Actomonas aquatica</name>
    <dbReference type="NCBI Taxonomy" id="2866162"/>
    <lineage>
        <taxon>Bacteria</taxon>
        <taxon>Pseudomonadati</taxon>
        <taxon>Verrucomicrobiota</taxon>
        <taxon>Opitutia</taxon>
        <taxon>Opitutales</taxon>
        <taxon>Opitutaceae</taxon>
        <taxon>Actomonas</taxon>
    </lineage>
</organism>
<dbReference type="Gene3D" id="3.40.50.2000">
    <property type="entry name" value="Glycogen Phosphorylase B"/>
    <property type="match status" value="1"/>
</dbReference>
<keyword evidence="1" id="KW-0808">Transferase</keyword>
<protein>
    <submittedName>
        <fullName evidence="1">Glycosyltransferase</fullName>
        <ecNumber evidence="1">2.4.-.-</ecNumber>
    </submittedName>
</protein>
<keyword evidence="2" id="KW-1185">Reference proteome</keyword>
<proteinExistence type="predicted"/>
<evidence type="ECO:0000313" key="2">
    <source>
        <dbReference type="Proteomes" id="UP000738431"/>
    </source>
</evidence>
<dbReference type="EC" id="2.4.-.-" evidence="1"/>
<sequence length="666" mass="73476">MSVAPPEIAHGLETPYPLQPCQNYFRLEGWALLRGGAAPTIARIRIGDTTHAPESTSRRDDVQSLYPEDEFAANTGFLFVIYLPFGNHLATLEASNDGGDTWHPVRSMMVPVSSHPLMGAFEPAGTNGLITETCRPTGWVWHPEFEIAHIELLFGNMALPVETGLERPDVAERFPDQPGARYSGFLLAENLPRGKGPIRLHVTTSCGRTYFLDPAYSAKLPNGAYAPPRPPPDMWELPPVDRAGTGASTPLPAAPDPAGPHNVLFVLYGDFTSNSAAHVCALADELIGHGYDCIVAVPEHAETIGAQGRTRFLAIEYPDLPNLASYYRDSRGPAVIHAWTTRERVRLFCAEAQTRFDCDLILHLEDNERELLANHLNCSLEELETLPAEDLDQRVPLDLTHPLRASQFMASAQGITVIIDRLREFVPADVPSTEIWPAALPTFAPRPLDHTFRRTLGIADSDTVLFYHGNAHASNAPEMLELHRAVLQLNEAGHRTWLLRTGRNSPDFERLLPPAVRPHLIHLGFVKRHRDLPRFMAMADVFVQPGQAGSFNDYRFPSKLPEFFALGRPVILPRSNLGHTVQHLRDAYVLEDANAATIAAAVMELTASPELTASLSQGAIAFGQKHFSWPRSAQRLIDFLLQHTRLKAPDDARQRAARAVSAAAAD</sequence>
<dbReference type="PANTHER" id="PTHR12526">
    <property type="entry name" value="GLYCOSYLTRANSFERASE"/>
    <property type="match status" value="1"/>
</dbReference>
<dbReference type="GO" id="GO:0016757">
    <property type="term" value="F:glycosyltransferase activity"/>
    <property type="evidence" value="ECO:0007669"/>
    <property type="project" value="UniProtKB-KW"/>
</dbReference>
<reference evidence="1 2" key="2">
    <citation type="submission" date="2023-12" db="EMBL/GenBank/DDBJ databases">
        <title>Description of an unclassified Opitutus bacterium of Verrucomicrobiota.</title>
        <authorList>
            <person name="Zhang D.-F."/>
        </authorList>
    </citation>
    <scope>NUCLEOTIDE SEQUENCE [LARGE SCALE GENOMIC DNA]</scope>
    <source>
        <strain evidence="1 2">WL0086</strain>
    </source>
</reference>